<evidence type="ECO:0000313" key="14">
    <source>
        <dbReference type="Proteomes" id="UP001159042"/>
    </source>
</evidence>
<dbReference type="SUPFAM" id="SSF52540">
    <property type="entry name" value="P-loop containing nucleoside triphosphate hydrolases"/>
    <property type="match status" value="2"/>
</dbReference>
<dbReference type="PANTHER" id="PTHR24223">
    <property type="entry name" value="ATP-BINDING CASSETTE SUB-FAMILY C"/>
    <property type="match status" value="1"/>
</dbReference>
<evidence type="ECO:0000256" key="6">
    <source>
        <dbReference type="ARBA" id="ARBA00022741"/>
    </source>
</evidence>
<sequence>MDDSNTDEFKNKNVHPQLRSSFLCNLFFCWGIPIFYKGWKKELDEDDLYKPLKEHESHRLGDKLEEIWKLEKINNSNPALWRALWTMFRNDILGHMFVLFFLEFILKLSQPLLLGKLMNYYAPNQTTVTIEEAYIYASLIVLTSLLYVVTYHTYNLSLQHLGMKIRVACCSLIYRKTLKLSKTALSKTTIGQMINLLSNDVNRFDNSFKYFHYLWAAPIETILIMYLLYGVVGAAGLAGFCLLVIFIPLQMLMGKLTSMFRLRTAVKTDDRVRIMSEIISGIQVIKMYTWEKAFSALVEQIRKLEIKQIRATTYIRALHISFNKFITRTSVFLCILTYAFTGHKPNAEFVYVVSSFYNILKSVMITDFPQGITSLAESLVSVKRIESFLLFDEVHPDALKMSHDPKKIVTSTPLLNSSSKRSVGVFLQDVTAKWAEHLQEDTLSRINFNVGPKQLVAVVGPVGSGKTSLLHAIMKELPISKGTKDVVGRISYASQEPWLFAGTIKQNILFGEKWNSKKYERVLQACALERDLNLLPYGDRSAVGDRGVSLSGGQKARINLARAVYKDADIYILDDPLSAVDTHVAKQLFEDCISAYLKNKCTILVTHQLQFLKSVSKIYLMENGRVTTTGTYEEIQSSEKDFAKLFKHQIEEEECDAVDKVRIKIKQLEEVSDEPTEIKEYRNTGKISPKVYKKYLLSGGGWCCSFFVFVLFVLTQLVSSGADYFIKFWVNLEQKRAEKEHWNDTFYNSYYDDILLEEQYEKIILSGIESKSSTLDMFFTADRCVYVYTGIISCVIVLTIARSISFYRMCMLASTKLHNNMFAKICNATMQFFNTNSAGRVLNRFSKDMGSIDETLPHVLIDTIQIALNVCAINLVIATVKPWILIPTSIMITLFYLYRIVYLASSRNIKRMEATTRSPVFSHINASLQGLTTIRAFGAQEILRKEFDKHQDLHSSAFYMFMGCNMTFGFWMDFFCVFYIALVTLSFFFMGNETYGGNVGLAITQAMSLTGMFQWGMKQWSELENTMTSVERVVEYTEIKQESEEDEKKEPPRTWPENGMLEFQSVYLRYATNEPYVLNNLTFRIKPKEKVGIVGRTGAGKSSLISALFRLADIDGKILIDGISTSDIPLKTMRSKLSIIPQEPVLFSGTLRSNLDPFNEYQDIELWNALQEVELKGKVKVLHLKVWFIGFFCIGVVAELQSGLDCKMSEGGTNFSVGQRQLVCLARAVIRKNKILVLDEATANVDPKTDDLIQSTIRNKFADCTVLTIAHRLNTVMDSDKVLVMDAGSAVEFDHPHLLLQNPDGVFHGLVKESGKAMADYLAEMAEKVTEFDAGVNKPG</sequence>
<comment type="caution">
    <text evidence="13">The sequence shown here is derived from an EMBL/GenBank/DDBJ whole genome shotgun (WGS) entry which is preliminary data.</text>
</comment>
<name>A0AAV8W3Z1_9CUCU</name>
<dbReference type="FunFam" id="1.20.1560.10:FF:000026">
    <property type="entry name" value="Multidrug resistance-associated protein lethal(2)03659"/>
    <property type="match status" value="1"/>
</dbReference>
<evidence type="ECO:0000256" key="3">
    <source>
        <dbReference type="ARBA" id="ARBA00022448"/>
    </source>
</evidence>
<dbReference type="CDD" id="cd18580">
    <property type="entry name" value="ABC_6TM_ABCC_D2"/>
    <property type="match status" value="1"/>
</dbReference>
<evidence type="ECO:0000256" key="7">
    <source>
        <dbReference type="ARBA" id="ARBA00022840"/>
    </source>
</evidence>
<dbReference type="PROSITE" id="PS50893">
    <property type="entry name" value="ABC_TRANSPORTER_2"/>
    <property type="match status" value="2"/>
</dbReference>
<dbReference type="SMART" id="SM00382">
    <property type="entry name" value="AAA"/>
    <property type="match status" value="2"/>
</dbReference>
<keyword evidence="9 10" id="KW-0472">Membrane</keyword>
<evidence type="ECO:0000256" key="1">
    <source>
        <dbReference type="ARBA" id="ARBA00004141"/>
    </source>
</evidence>
<dbReference type="Gene3D" id="1.20.1560.10">
    <property type="entry name" value="ABC transporter type 1, transmembrane domain"/>
    <property type="match status" value="2"/>
</dbReference>
<evidence type="ECO:0000256" key="10">
    <source>
        <dbReference type="SAM" id="Phobius"/>
    </source>
</evidence>
<evidence type="ECO:0000313" key="13">
    <source>
        <dbReference type="EMBL" id="KAJ8921012.1"/>
    </source>
</evidence>
<keyword evidence="8 10" id="KW-1133">Transmembrane helix</keyword>
<feature type="transmembrane region" description="Helical" evidence="10">
    <location>
        <begin position="92"/>
        <end position="113"/>
    </location>
</feature>
<dbReference type="FunFam" id="3.40.50.300:FF:000482">
    <property type="entry name" value="Multidrug resistance-associated protein member 4"/>
    <property type="match status" value="1"/>
</dbReference>
<feature type="domain" description="ABC transmembrane type-1" evidence="12">
    <location>
        <begin position="706"/>
        <end position="1025"/>
    </location>
</feature>
<feature type="transmembrane region" description="Helical" evidence="10">
    <location>
        <begin position="210"/>
        <end position="229"/>
    </location>
</feature>
<evidence type="ECO:0000256" key="2">
    <source>
        <dbReference type="ARBA" id="ARBA00009726"/>
    </source>
</evidence>
<dbReference type="InterPro" id="IPR003593">
    <property type="entry name" value="AAA+_ATPase"/>
</dbReference>
<reference evidence="13 14" key="1">
    <citation type="journal article" date="2023" name="Insect Mol. Biol.">
        <title>Genome sequencing provides insights into the evolution of gene families encoding plant cell wall-degrading enzymes in longhorned beetles.</title>
        <authorList>
            <person name="Shin N.R."/>
            <person name="Okamura Y."/>
            <person name="Kirsch R."/>
            <person name="Pauchet Y."/>
        </authorList>
    </citation>
    <scope>NUCLEOTIDE SEQUENCE [LARGE SCALE GENOMIC DNA]</scope>
    <source>
        <strain evidence="13">EAD_L_NR</strain>
    </source>
</reference>
<evidence type="ECO:0000256" key="4">
    <source>
        <dbReference type="ARBA" id="ARBA00022692"/>
    </source>
</evidence>
<dbReference type="InterPro" id="IPR036640">
    <property type="entry name" value="ABC1_TM_sf"/>
</dbReference>
<feature type="transmembrane region" description="Helical" evidence="10">
    <location>
        <begin position="968"/>
        <end position="989"/>
    </location>
</feature>
<evidence type="ECO:0000256" key="5">
    <source>
        <dbReference type="ARBA" id="ARBA00022737"/>
    </source>
</evidence>
<dbReference type="GO" id="GO:0016020">
    <property type="term" value="C:membrane"/>
    <property type="evidence" value="ECO:0007669"/>
    <property type="project" value="UniProtKB-SubCell"/>
</dbReference>
<dbReference type="PANTHER" id="PTHR24223:SF448">
    <property type="entry name" value="FI20146P1-RELATED"/>
    <property type="match status" value="1"/>
</dbReference>
<keyword evidence="7" id="KW-0067">ATP-binding</keyword>
<evidence type="ECO:0000259" key="12">
    <source>
        <dbReference type="PROSITE" id="PS50929"/>
    </source>
</evidence>
<keyword evidence="14" id="KW-1185">Reference proteome</keyword>
<dbReference type="InterPro" id="IPR011527">
    <property type="entry name" value="ABC1_TM_dom"/>
</dbReference>
<feature type="transmembrane region" description="Helical" evidence="10">
    <location>
        <begin position="883"/>
        <end position="902"/>
    </location>
</feature>
<dbReference type="PROSITE" id="PS50929">
    <property type="entry name" value="ABC_TM1F"/>
    <property type="match status" value="2"/>
</dbReference>
<comment type="similarity">
    <text evidence="2">Belongs to the ABC transporter superfamily. ABCC family. Conjugate transporter (TC 3.A.1.208) subfamily.</text>
</comment>
<dbReference type="Gene3D" id="3.40.50.300">
    <property type="entry name" value="P-loop containing nucleotide triphosphate hydrolases"/>
    <property type="match status" value="2"/>
</dbReference>
<feature type="transmembrane region" description="Helical" evidence="10">
    <location>
        <begin position="785"/>
        <end position="807"/>
    </location>
</feature>
<dbReference type="InterPro" id="IPR017871">
    <property type="entry name" value="ABC_transporter-like_CS"/>
</dbReference>
<keyword evidence="3" id="KW-0813">Transport</keyword>
<dbReference type="CDD" id="cd03250">
    <property type="entry name" value="ABCC_MRP_domain1"/>
    <property type="match status" value="1"/>
</dbReference>
<feature type="transmembrane region" description="Helical" evidence="10">
    <location>
        <begin position="695"/>
        <end position="718"/>
    </location>
</feature>
<dbReference type="InterPro" id="IPR044726">
    <property type="entry name" value="ABCC_6TM_D2"/>
</dbReference>
<proteinExistence type="inferred from homology"/>
<dbReference type="FunFam" id="1.20.1560.10:FF:000014">
    <property type="entry name" value="Multidrug resistance-associated protein member 4"/>
    <property type="match status" value="1"/>
</dbReference>
<feature type="transmembrane region" description="Helical" evidence="10">
    <location>
        <begin position="133"/>
        <end position="154"/>
    </location>
</feature>
<feature type="transmembrane region" description="Helical" evidence="10">
    <location>
        <begin position="859"/>
        <end position="877"/>
    </location>
</feature>
<dbReference type="GO" id="GO:0016887">
    <property type="term" value="F:ATP hydrolysis activity"/>
    <property type="evidence" value="ECO:0007669"/>
    <property type="project" value="InterPro"/>
</dbReference>
<dbReference type="CDD" id="cd03244">
    <property type="entry name" value="ABCC_MRP_domain2"/>
    <property type="match status" value="1"/>
</dbReference>
<feature type="domain" description="ABC transporter" evidence="11">
    <location>
        <begin position="1061"/>
        <end position="1312"/>
    </location>
</feature>
<keyword evidence="5" id="KW-0677">Repeat</keyword>
<feature type="domain" description="ABC transporter" evidence="11">
    <location>
        <begin position="425"/>
        <end position="648"/>
    </location>
</feature>
<gene>
    <name evidence="13" type="ORF">NQ315_015808</name>
</gene>
<dbReference type="Pfam" id="PF00005">
    <property type="entry name" value="ABC_tran"/>
    <property type="match status" value="2"/>
</dbReference>
<dbReference type="Proteomes" id="UP001159042">
    <property type="component" value="Unassembled WGS sequence"/>
</dbReference>
<accession>A0AAV8W3Z1</accession>
<keyword evidence="6" id="KW-0547">Nucleotide-binding</keyword>
<dbReference type="GO" id="GO:0005524">
    <property type="term" value="F:ATP binding"/>
    <property type="evidence" value="ECO:0007669"/>
    <property type="project" value="UniProtKB-KW"/>
</dbReference>
<feature type="transmembrane region" description="Helical" evidence="10">
    <location>
        <begin position="235"/>
        <end position="253"/>
    </location>
</feature>
<keyword evidence="4 10" id="KW-0812">Transmembrane</keyword>
<evidence type="ECO:0000256" key="8">
    <source>
        <dbReference type="ARBA" id="ARBA00022989"/>
    </source>
</evidence>
<evidence type="ECO:0000256" key="9">
    <source>
        <dbReference type="ARBA" id="ARBA00023136"/>
    </source>
</evidence>
<dbReference type="InterPro" id="IPR050173">
    <property type="entry name" value="ABC_transporter_C-like"/>
</dbReference>
<dbReference type="FunFam" id="3.40.50.300:FF:000610">
    <property type="entry name" value="Multidrug resistance-associated ABC transporter"/>
    <property type="match status" value="1"/>
</dbReference>
<feature type="domain" description="ABC transmembrane type-1" evidence="12">
    <location>
        <begin position="96"/>
        <end position="340"/>
    </location>
</feature>
<dbReference type="Pfam" id="PF00664">
    <property type="entry name" value="ABC_membrane"/>
    <property type="match status" value="2"/>
</dbReference>
<dbReference type="EMBL" id="JANEYG010000012">
    <property type="protein sequence ID" value="KAJ8921012.1"/>
    <property type="molecule type" value="Genomic_DNA"/>
</dbReference>
<dbReference type="SUPFAM" id="SSF90123">
    <property type="entry name" value="ABC transporter transmembrane region"/>
    <property type="match status" value="2"/>
</dbReference>
<dbReference type="InterPro" id="IPR003439">
    <property type="entry name" value="ABC_transporter-like_ATP-bd"/>
</dbReference>
<dbReference type="GO" id="GO:0140359">
    <property type="term" value="F:ABC-type transporter activity"/>
    <property type="evidence" value="ECO:0007669"/>
    <property type="project" value="InterPro"/>
</dbReference>
<evidence type="ECO:0000259" key="11">
    <source>
        <dbReference type="PROSITE" id="PS50893"/>
    </source>
</evidence>
<organism evidence="13 14">
    <name type="scientific">Exocentrus adspersus</name>
    <dbReference type="NCBI Taxonomy" id="1586481"/>
    <lineage>
        <taxon>Eukaryota</taxon>
        <taxon>Metazoa</taxon>
        <taxon>Ecdysozoa</taxon>
        <taxon>Arthropoda</taxon>
        <taxon>Hexapoda</taxon>
        <taxon>Insecta</taxon>
        <taxon>Pterygota</taxon>
        <taxon>Neoptera</taxon>
        <taxon>Endopterygota</taxon>
        <taxon>Coleoptera</taxon>
        <taxon>Polyphaga</taxon>
        <taxon>Cucujiformia</taxon>
        <taxon>Chrysomeloidea</taxon>
        <taxon>Cerambycidae</taxon>
        <taxon>Lamiinae</taxon>
        <taxon>Acanthocinini</taxon>
        <taxon>Exocentrus</taxon>
    </lineage>
</organism>
<comment type="subcellular location">
    <subcellularLocation>
        <location evidence="1">Membrane</location>
        <topology evidence="1">Multi-pass membrane protein</topology>
    </subcellularLocation>
</comment>
<protein>
    <submittedName>
        <fullName evidence="13">Uncharacterized protein</fullName>
    </submittedName>
</protein>
<dbReference type="PROSITE" id="PS00211">
    <property type="entry name" value="ABC_TRANSPORTER_1"/>
    <property type="match status" value="2"/>
</dbReference>
<dbReference type="InterPro" id="IPR027417">
    <property type="entry name" value="P-loop_NTPase"/>
</dbReference>